<evidence type="ECO:0000313" key="1">
    <source>
        <dbReference type="EMBL" id="DAZ95149.1"/>
    </source>
</evidence>
<evidence type="ECO:0000313" key="2">
    <source>
        <dbReference type="Proteomes" id="UP001146120"/>
    </source>
</evidence>
<dbReference type="PANTHER" id="PTHR40866:SF1">
    <property type="entry name" value="BED-TYPE DOMAIN-CONTAINING PROTEIN"/>
    <property type="match status" value="1"/>
</dbReference>
<comment type="caution">
    <text evidence="1">The sequence shown here is derived from an EMBL/GenBank/DDBJ whole genome shotgun (WGS) entry which is preliminary data.</text>
</comment>
<gene>
    <name evidence="1" type="ORF">N0F65_009858</name>
</gene>
<dbReference type="SUPFAM" id="SSF53098">
    <property type="entry name" value="Ribonuclease H-like"/>
    <property type="match status" value="1"/>
</dbReference>
<name>A0AAV2YPV4_9STRA</name>
<protein>
    <recommendedName>
        <fullName evidence="3">Transposase</fullName>
    </recommendedName>
</protein>
<accession>A0AAV2YPV4</accession>
<dbReference type="PANTHER" id="PTHR40866">
    <property type="entry name" value="BED-TYPE DOMAIN-CONTAINING PROTEIN"/>
    <property type="match status" value="1"/>
</dbReference>
<reference evidence="1" key="1">
    <citation type="submission" date="2022-11" db="EMBL/GenBank/DDBJ databases">
        <authorList>
            <person name="Morgan W.R."/>
            <person name="Tartar A."/>
        </authorList>
    </citation>
    <scope>NUCLEOTIDE SEQUENCE</scope>
    <source>
        <strain evidence="1">ARSEF 373</strain>
    </source>
</reference>
<proteinExistence type="predicted"/>
<dbReference type="InterPro" id="IPR012337">
    <property type="entry name" value="RNaseH-like_sf"/>
</dbReference>
<dbReference type="AlphaFoldDB" id="A0AAV2YPV4"/>
<organism evidence="1 2">
    <name type="scientific">Lagenidium giganteum</name>
    <dbReference type="NCBI Taxonomy" id="4803"/>
    <lineage>
        <taxon>Eukaryota</taxon>
        <taxon>Sar</taxon>
        <taxon>Stramenopiles</taxon>
        <taxon>Oomycota</taxon>
        <taxon>Peronosporomycetes</taxon>
        <taxon>Pythiales</taxon>
        <taxon>Pythiaceae</taxon>
    </lineage>
</organism>
<dbReference type="Proteomes" id="UP001146120">
    <property type="component" value="Unassembled WGS sequence"/>
</dbReference>
<keyword evidence="2" id="KW-1185">Reference proteome</keyword>
<dbReference type="EMBL" id="DAKRPA010000216">
    <property type="protein sequence ID" value="DAZ95149.1"/>
    <property type="molecule type" value="Genomic_DNA"/>
</dbReference>
<reference evidence="1" key="2">
    <citation type="journal article" date="2023" name="Microbiol Resour">
        <title>Decontamination and Annotation of the Draft Genome Sequence of the Oomycete Lagenidium giganteum ARSEF 373.</title>
        <authorList>
            <person name="Morgan W.R."/>
            <person name="Tartar A."/>
        </authorList>
    </citation>
    <scope>NUCLEOTIDE SEQUENCE</scope>
    <source>
        <strain evidence="1">ARSEF 373</strain>
    </source>
</reference>
<sequence>MNLYGWLDWIVNDNRELAFCEKPRARKYSRLQPVCRSTLKKYLRGLGDCVEDAIVEELRGKRVGFEFDSWSDGVTHYKKLDSGALLDLFDQVLDRFELDVGQLCFAVGDNASINVAFAARAGIPLIGCFSHRLNLAVKDLLMDHEAYLSKINSLMRVLKTLKNRARLRKLDVPAPVQRNDTRWSSTFIMLQRYLL</sequence>
<evidence type="ECO:0008006" key="3">
    <source>
        <dbReference type="Google" id="ProtNLM"/>
    </source>
</evidence>